<dbReference type="PROSITE" id="PS50822">
    <property type="entry name" value="PIWI"/>
    <property type="match status" value="1"/>
</dbReference>
<dbReference type="InterPro" id="IPR012337">
    <property type="entry name" value="RNaseH-like_sf"/>
</dbReference>
<feature type="domain" description="Piwi" evidence="2">
    <location>
        <begin position="507"/>
        <end position="815"/>
    </location>
</feature>
<organism evidence="3 4">
    <name type="scientific">Onchocerca flexuosa</name>
    <dbReference type="NCBI Taxonomy" id="387005"/>
    <lineage>
        <taxon>Eukaryota</taxon>
        <taxon>Metazoa</taxon>
        <taxon>Ecdysozoa</taxon>
        <taxon>Nematoda</taxon>
        <taxon>Chromadorea</taxon>
        <taxon>Rhabditida</taxon>
        <taxon>Spirurina</taxon>
        <taxon>Spiruromorpha</taxon>
        <taxon>Filarioidea</taxon>
        <taxon>Onchocercidae</taxon>
        <taxon>Onchocerca</taxon>
    </lineage>
</organism>
<dbReference type="Pfam" id="PF08699">
    <property type="entry name" value="ArgoL1"/>
    <property type="match status" value="1"/>
</dbReference>
<dbReference type="InterPro" id="IPR014811">
    <property type="entry name" value="ArgoL1"/>
</dbReference>
<feature type="compositionally biased region" description="Basic residues" evidence="1">
    <location>
        <begin position="1"/>
        <end position="10"/>
    </location>
</feature>
<dbReference type="Gene3D" id="3.30.420.10">
    <property type="entry name" value="Ribonuclease H-like superfamily/Ribonuclease H"/>
    <property type="match status" value="1"/>
</dbReference>
<dbReference type="Gene3D" id="3.40.50.2300">
    <property type="match status" value="1"/>
</dbReference>
<keyword evidence="4" id="KW-1185">Reference proteome</keyword>
<dbReference type="InterPro" id="IPR036397">
    <property type="entry name" value="RNaseH_sf"/>
</dbReference>
<dbReference type="CDD" id="cd02846">
    <property type="entry name" value="PAZ_argonaute_like"/>
    <property type="match status" value="1"/>
</dbReference>
<dbReference type="EMBL" id="KZ271577">
    <property type="protein sequence ID" value="OZC04814.1"/>
    <property type="molecule type" value="Genomic_DNA"/>
</dbReference>
<dbReference type="OrthoDB" id="10252740at2759"/>
<accession>A0A238BII5</accession>
<dbReference type="SUPFAM" id="SSF53098">
    <property type="entry name" value="Ribonuclease H-like"/>
    <property type="match status" value="1"/>
</dbReference>
<sequence length="848" mass="96531">MKGRGRGRAKKSAEAITSPSVGKGHGRDKQSKFETFSGESARIGQKLDEKKTKLFFRDICREIFWKVISNNEEIFGTGYSLVYDDCHALYSSCKLKPTLELHLLTKAKPGLKSTDISFSVLISLTNCFTLNIDEQFPNFRASMQFLDCLMSQQVRCPCMSMASSFYPFNQCMYMKPSGNILNMGPGMEAWTGLYSAVKRCEKGLMLNVDVSTKVFYKVDMWLIDFYLAVLNEFVSRRRPYDISAVISENFALSANQRQQLKDALKGLMLKLTYDDRHVKFIDVGLPARIQSLDIYLKYPNLPILHCGRATRKDYFPMELLRLSDKVQRVKKRLTPFQIAKLIRGTALSPLVRFQKIDWFLKGMRISTDDEFIQQFGINFPFISGGAPESVRILGRVLPSPVIKFKKIELPATNGSWRLNDGFFQTASDVIFAVVFVDQAINMENFRGSFNTLIHTCKFFGMKFVEENFGADNVEIYNWDTRSEEADTYVRSFKEVCNGLEKKTLKPLMIFITAEKNDETYGRIKVTCDKEEGIACQVILAETFLKMRGNPEHNAVSHNICLKINVKLNGINNEVARNQNYWEKFTDGEAPTLFIGIDVTHPPSGDPSASSIAAIVGSLNVGATRYAASFKIPQSGMEIITYAVDAFRTRIMEFNAEANCKPHHIVVFRDGVSDSEFLDVMNEELLCLKTAIHQLDRFYDPTISYIVVQKKHHTRFIQQDLRWDKGNVPPGTVVDSTITSPLRFDFYLCSHRGAIGTSRPAHYIVLYDSWHLSADEWQQLVYALCHVYARCNKSVSIPAPVYYAHLACDRAKYLLKYARMGEVLGSDLSVHMLEQNFTLNPDTPNMYFI</sequence>
<gene>
    <name evidence="3" type="ORF">X798_08218</name>
</gene>
<dbReference type="PANTHER" id="PTHR22891">
    <property type="entry name" value="EUKARYOTIC TRANSLATION INITIATION FACTOR 2C"/>
    <property type="match status" value="1"/>
</dbReference>
<reference evidence="3 4" key="1">
    <citation type="submission" date="2015-12" db="EMBL/GenBank/DDBJ databases">
        <title>Draft genome of the nematode, Onchocerca flexuosa.</title>
        <authorList>
            <person name="Mitreva M."/>
        </authorList>
    </citation>
    <scope>NUCLEOTIDE SEQUENCE [LARGE SCALE GENOMIC DNA]</scope>
    <source>
        <strain evidence="3">Red Deer</strain>
    </source>
</reference>
<dbReference type="SMART" id="SM01163">
    <property type="entry name" value="DUF1785"/>
    <property type="match status" value="1"/>
</dbReference>
<proteinExistence type="predicted"/>
<dbReference type="InterPro" id="IPR003165">
    <property type="entry name" value="Piwi"/>
</dbReference>
<dbReference type="SUPFAM" id="SSF101690">
    <property type="entry name" value="PAZ domain"/>
    <property type="match status" value="1"/>
</dbReference>
<dbReference type="InterPro" id="IPR036085">
    <property type="entry name" value="PAZ_dom_sf"/>
</dbReference>
<dbReference type="AlphaFoldDB" id="A0A238BII5"/>
<dbReference type="Gene3D" id="2.170.260.10">
    <property type="entry name" value="paz domain"/>
    <property type="match status" value="1"/>
</dbReference>
<dbReference type="Proteomes" id="UP000242913">
    <property type="component" value="Unassembled WGS sequence"/>
</dbReference>
<evidence type="ECO:0000313" key="3">
    <source>
        <dbReference type="EMBL" id="OZC04814.1"/>
    </source>
</evidence>
<dbReference type="GO" id="GO:0003676">
    <property type="term" value="F:nucleic acid binding"/>
    <property type="evidence" value="ECO:0007669"/>
    <property type="project" value="InterPro"/>
</dbReference>
<evidence type="ECO:0000313" key="4">
    <source>
        <dbReference type="Proteomes" id="UP000242913"/>
    </source>
</evidence>
<protein>
    <submittedName>
        <fullName evidence="3">Piwi domain protein</fullName>
    </submittedName>
</protein>
<evidence type="ECO:0000256" key="1">
    <source>
        <dbReference type="SAM" id="MobiDB-lite"/>
    </source>
</evidence>
<evidence type="ECO:0000259" key="2">
    <source>
        <dbReference type="PROSITE" id="PS50822"/>
    </source>
</evidence>
<dbReference type="SMART" id="SM00950">
    <property type="entry name" value="Piwi"/>
    <property type="match status" value="1"/>
</dbReference>
<feature type="region of interest" description="Disordered" evidence="1">
    <location>
        <begin position="1"/>
        <end position="33"/>
    </location>
</feature>
<dbReference type="Pfam" id="PF02171">
    <property type="entry name" value="Piwi"/>
    <property type="match status" value="1"/>
</dbReference>
<name>A0A238BII5_9BILA</name>